<comment type="caution">
    <text evidence="6">The sequence shown here is derived from an EMBL/GenBank/DDBJ whole genome shotgun (WGS) entry which is preliminary data.</text>
</comment>
<reference evidence="6 7" key="1">
    <citation type="submission" date="2018-02" db="EMBL/GenBank/DDBJ databases">
        <title>Complete genome sequencing of Faecalibacterium prausnitzii strains isolated from the human gut.</title>
        <authorList>
            <person name="Fitzgerald B.C."/>
            <person name="Shkoporov A.N."/>
            <person name="Ross P.R."/>
            <person name="Hill C."/>
        </authorList>
    </citation>
    <scope>NUCLEOTIDE SEQUENCE [LARGE SCALE GENOMIC DNA]</scope>
    <source>
        <strain evidence="6 7">APC942/31-1</strain>
    </source>
</reference>
<dbReference type="Pfam" id="PF01758">
    <property type="entry name" value="SBF"/>
    <property type="match status" value="1"/>
</dbReference>
<keyword evidence="3 5" id="KW-1133">Transmembrane helix</keyword>
<evidence type="ECO:0000256" key="4">
    <source>
        <dbReference type="ARBA" id="ARBA00023136"/>
    </source>
</evidence>
<keyword evidence="2 5" id="KW-0812">Transmembrane</keyword>
<evidence type="ECO:0000256" key="2">
    <source>
        <dbReference type="ARBA" id="ARBA00022692"/>
    </source>
</evidence>
<feature type="transmembrane region" description="Helical" evidence="5">
    <location>
        <begin position="97"/>
        <end position="119"/>
    </location>
</feature>
<dbReference type="RefSeq" id="WP_059086156.1">
    <property type="nucleotide sequence ID" value="NZ_PSQG01000009.1"/>
</dbReference>
<feature type="transmembrane region" description="Helical" evidence="5">
    <location>
        <begin position="126"/>
        <end position="145"/>
    </location>
</feature>
<dbReference type="Proteomes" id="UP000253208">
    <property type="component" value="Unassembled WGS sequence"/>
</dbReference>
<comment type="subcellular location">
    <subcellularLocation>
        <location evidence="1">Membrane</location>
        <topology evidence="1">Multi-pass membrane protein</topology>
    </subcellularLocation>
</comment>
<dbReference type="AlphaFoldDB" id="A0A367G0V3"/>
<dbReference type="PANTHER" id="PTHR10361:SF28">
    <property type="entry name" value="P3 PROTEIN-RELATED"/>
    <property type="match status" value="1"/>
</dbReference>
<sequence>MLEKFNSFMEKWMAFVTPACLLTGVLFPDIAKHGVPYVTYAFAFMTFIGALKSRFRDVADVFKRPLPLILMLLILHVLGPVAACGLGHLLFPGNMNYITGMVLEFSVPAAVISLMWVSIYNGNSPLSLSLVVIDTILAPFLIPAVLKLLVGSSVKMDTVGMMKELVFMIALPAVLAMCLNEVSHGKVMETWPKKLAPFSKMCLIFVVTSNSSKVSPYMKHLNGERLEVAAAILVLAAGGYAIGWIIAILTRQNKEATVSMIYGSGMRNISAGAVIAGAYFPAETLFPVMIGTLFQQILAAFYGSMMRRVQTGQQEREKEHGVSA</sequence>
<feature type="transmembrane region" description="Helical" evidence="5">
    <location>
        <begin position="261"/>
        <end position="280"/>
    </location>
</feature>
<dbReference type="InterPro" id="IPR004710">
    <property type="entry name" value="Bilac:Na_transpt"/>
</dbReference>
<evidence type="ECO:0000256" key="5">
    <source>
        <dbReference type="SAM" id="Phobius"/>
    </source>
</evidence>
<evidence type="ECO:0000313" key="7">
    <source>
        <dbReference type="Proteomes" id="UP000253208"/>
    </source>
</evidence>
<feature type="transmembrane region" description="Helical" evidence="5">
    <location>
        <begin position="67"/>
        <end position="91"/>
    </location>
</feature>
<dbReference type="PANTHER" id="PTHR10361">
    <property type="entry name" value="SODIUM-BILE ACID COTRANSPORTER"/>
    <property type="match status" value="1"/>
</dbReference>
<dbReference type="InterPro" id="IPR002657">
    <property type="entry name" value="BilAc:Na_symport/Acr3"/>
</dbReference>
<gene>
    <name evidence="6" type="ORF">C4886_07980</name>
</gene>
<evidence type="ECO:0000256" key="1">
    <source>
        <dbReference type="ARBA" id="ARBA00004141"/>
    </source>
</evidence>
<feature type="transmembrane region" description="Helical" evidence="5">
    <location>
        <begin position="12"/>
        <end position="31"/>
    </location>
</feature>
<evidence type="ECO:0000313" key="6">
    <source>
        <dbReference type="EMBL" id="RCH44240.1"/>
    </source>
</evidence>
<keyword evidence="4 5" id="KW-0472">Membrane</keyword>
<feature type="transmembrane region" description="Helical" evidence="5">
    <location>
        <begin position="165"/>
        <end position="183"/>
    </location>
</feature>
<feature type="transmembrane region" description="Helical" evidence="5">
    <location>
        <begin position="228"/>
        <end position="249"/>
    </location>
</feature>
<proteinExistence type="predicted"/>
<protein>
    <submittedName>
        <fullName evidence="6">Bile acid:sodium symporter family protein</fullName>
    </submittedName>
</protein>
<dbReference type="EMBL" id="PSQG01000009">
    <property type="protein sequence ID" value="RCH44240.1"/>
    <property type="molecule type" value="Genomic_DNA"/>
</dbReference>
<organism evidence="6 7">
    <name type="scientific">Blautia obeum</name>
    <dbReference type="NCBI Taxonomy" id="40520"/>
    <lineage>
        <taxon>Bacteria</taxon>
        <taxon>Bacillati</taxon>
        <taxon>Bacillota</taxon>
        <taxon>Clostridia</taxon>
        <taxon>Lachnospirales</taxon>
        <taxon>Lachnospiraceae</taxon>
        <taxon>Blautia</taxon>
    </lineage>
</organism>
<evidence type="ECO:0000256" key="3">
    <source>
        <dbReference type="ARBA" id="ARBA00022989"/>
    </source>
</evidence>
<dbReference type="Gene3D" id="1.20.1530.20">
    <property type="match status" value="1"/>
</dbReference>
<dbReference type="InterPro" id="IPR038770">
    <property type="entry name" value="Na+/solute_symporter_sf"/>
</dbReference>
<name>A0A367G0V3_9FIRM</name>
<accession>A0A367G0V3</accession>
<dbReference type="GO" id="GO:0016020">
    <property type="term" value="C:membrane"/>
    <property type="evidence" value="ECO:0007669"/>
    <property type="project" value="UniProtKB-SubCell"/>
</dbReference>